<evidence type="ECO:0000313" key="11">
    <source>
        <dbReference type="Proteomes" id="UP000199399"/>
    </source>
</evidence>
<evidence type="ECO:0000256" key="1">
    <source>
        <dbReference type="ARBA" id="ARBA00004752"/>
    </source>
</evidence>
<keyword evidence="6 7" id="KW-0961">Cell wall biogenesis/degradation</keyword>
<feature type="active site" description="Nucleophile" evidence="7">
    <location>
        <position position="315"/>
    </location>
</feature>
<dbReference type="InterPro" id="IPR005490">
    <property type="entry name" value="LD_TPept_cat_dom"/>
</dbReference>
<evidence type="ECO:0000256" key="3">
    <source>
        <dbReference type="ARBA" id="ARBA00022679"/>
    </source>
</evidence>
<reference evidence="11" key="1">
    <citation type="submission" date="2016-10" db="EMBL/GenBank/DDBJ databases">
        <authorList>
            <person name="Varghese N."/>
            <person name="Submissions S."/>
        </authorList>
    </citation>
    <scope>NUCLEOTIDE SEQUENCE [LARGE SCALE GENOMIC DNA]</scope>
    <source>
        <strain evidence="11">DSM 16477</strain>
    </source>
</reference>
<dbReference type="SUPFAM" id="SSF47090">
    <property type="entry name" value="PGBD-like"/>
    <property type="match status" value="1"/>
</dbReference>
<comment type="pathway">
    <text evidence="1 7">Cell wall biogenesis; peptidoglycan biosynthesis.</text>
</comment>
<dbReference type="GO" id="GO:0071555">
    <property type="term" value="P:cell wall organization"/>
    <property type="evidence" value="ECO:0007669"/>
    <property type="project" value="UniProtKB-UniRule"/>
</dbReference>
<dbReference type="GO" id="GO:0008360">
    <property type="term" value="P:regulation of cell shape"/>
    <property type="evidence" value="ECO:0007669"/>
    <property type="project" value="UniProtKB-UniRule"/>
</dbReference>
<keyword evidence="10" id="KW-0449">Lipoprotein</keyword>
<feature type="chain" id="PRO_5011551873" evidence="8">
    <location>
        <begin position="42"/>
        <end position="343"/>
    </location>
</feature>
<protein>
    <submittedName>
        <fullName evidence="10">Lipoprotein-anchoring transpeptidase ErfK/SrfK</fullName>
    </submittedName>
</protein>
<dbReference type="Gene3D" id="1.10.101.10">
    <property type="entry name" value="PGBD-like superfamily/PGBD"/>
    <property type="match status" value="1"/>
</dbReference>
<dbReference type="InterPro" id="IPR050979">
    <property type="entry name" value="LD-transpeptidase"/>
</dbReference>
<dbReference type="InterPro" id="IPR036366">
    <property type="entry name" value="PGBDSf"/>
</dbReference>
<evidence type="ECO:0000256" key="2">
    <source>
        <dbReference type="ARBA" id="ARBA00005992"/>
    </source>
</evidence>
<dbReference type="PROSITE" id="PS52029">
    <property type="entry name" value="LD_TPASE"/>
    <property type="match status" value="1"/>
</dbReference>
<dbReference type="GO" id="GO:0071972">
    <property type="term" value="F:peptidoglycan L,D-transpeptidase activity"/>
    <property type="evidence" value="ECO:0007669"/>
    <property type="project" value="TreeGrafter"/>
</dbReference>
<evidence type="ECO:0000256" key="4">
    <source>
        <dbReference type="ARBA" id="ARBA00022960"/>
    </source>
</evidence>
<name>A0A1G7Y8C4_9RHOB</name>
<proteinExistence type="inferred from homology"/>
<gene>
    <name evidence="10" type="ORF">SAMN04489759_11465</name>
</gene>
<evidence type="ECO:0000256" key="8">
    <source>
        <dbReference type="SAM" id="SignalP"/>
    </source>
</evidence>
<dbReference type="UniPathway" id="UPA00219"/>
<evidence type="ECO:0000256" key="5">
    <source>
        <dbReference type="ARBA" id="ARBA00022984"/>
    </source>
</evidence>
<dbReference type="SUPFAM" id="SSF141523">
    <property type="entry name" value="L,D-transpeptidase catalytic domain-like"/>
    <property type="match status" value="1"/>
</dbReference>
<feature type="active site" description="Proton donor/acceptor" evidence="7">
    <location>
        <position position="299"/>
    </location>
</feature>
<dbReference type="STRING" id="218672.SAMN04489759_11465"/>
<keyword evidence="3" id="KW-0808">Transferase</keyword>
<dbReference type="OrthoDB" id="9787225at2"/>
<keyword evidence="8" id="KW-0732">Signal</keyword>
<dbReference type="InterPro" id="IPR036365">
    <property type="entry name" value="PGBD-like_sf"/>
</dbReference>
<evidence type="ECO:0000256" key="6">
    <source>
        <dbReference type="ARBA" id="ARBA00023316"/>
    </source>
</evidence>
<dbReference type="GO" id="GO:0016740">
    <property type="term" value="F:transferase activity"/>
    <property type="evidence" value="ECO:0007669"/>
    <property type="project" value="UniProtKB-KW"/>
</dbReference>
<dbReference type="InterPro" id="IPR038063">
    <property type="entry name" value="Transpep_catalytic_dom"/>
</dbReference>
<dbReference type="GO" id="GO:0018104">
    <property type="term" value="P:peptidoglycan-protein cross-linking"/>
    <property type="evidence" value="ECO:0007669"/>
    <property type="project" value="TreeGrafter"/>
</dbReference>
<organism evidence="10 11">
    <name type="scientific">Sulfitobacter delicatus</name>
    <dbReference type="NCBI Taxonomy" id="218672"/>
    <lineage>
        <taxon>Bacteria</taxon>
        <taxon>Pseudomonadati</taxon>
        <taxon>Pseudomonadota</taxon>
        <taxon>Alphaproteobacteria</taxon>
        <taxon>Rhodobacterales</taxon>
        <taxon>Roseobacteraceae</taxon>
        <taxon>Sulfitobacter</taxon>
    </lineage>
</organism>
<dbReference type="InterPro" id="IPR002477">
    <property type="entry name" value="Peptidoglycan-bd-like"/>
</dbReference>
<dbReference type="GO" id="GO:0005576">
    <property type="term" value="C:extracellular region"/>
    <property type="evidence" value="ECO:0007669"/>
    <property type="project" value="TreeGrafter"/>
</dbReference>
<sequence length="343" mass="36482">MPFGLFSSKGTEADLACSIHMKYFAPATLILAATLAPVAHAQPTPSTVEDASYAGGPLPEGQSGIATVVQVLLDRAGISPGVIDGYRGPMSRSAIRAFETREGLDADGEMDQAVWDALGGPERGTVLQDYQITDADTADLSDPLPDDYAELAKLDRLAFTRVTERLAEKFHMDEGFLKDLNPEAQFVPGETITVAAPGERKQTKANRIEVRKAVGRVAVFDDAGTMIANYPATVGSDQLPSPSGKHEVTAIAIDPTYAYKPDENFQQGDNKEPLTLPPGPNGPVGSVWIDLSKPTYGIHGTADPDSLFQSVSHGCVRLTNWDATELAHMVDSGVPVVFVSDGS</sequence>
<evidence type="ECO:0000313" key="10">
    <source>
        <dbReference type="EMBL" id="SDG92566.1"/>
    </source>
</evidence>
<dbReference type="PANTHER" id="PTHR30582:SF30">
    <property type="entry name" value="BLR4375 PROTEIN"/>
    <property type="match status" value="1"/>
</dbReference>
<dbReference type="Gene3D" id="2.40.440.10">
    <property type="entry name" value="L,D-transpeptidase catalytic domain-like"/>
    <property type="match status" value="1"/>
</dbReference>
<keyword evidence="5 7" id="KW-0573">Peptidoglycan synthesis</keyword>
<feature type="signal peptide" evidence="8">
    <location>
        <begin position="1"/>
        <end position="41"/>
    </location>
</feature>
<dbReference type="EMBL" id="FNBP01000014">
    <property type="protein sequence ID" value="SDG92566.1"/>
    <property type="molecule type" value="Genomic_DNA"/>
</dbReference>
<dbReference type="AlphaFoldDB" id="A0A1G7Y8C4"/>
<dbReference type="PANTHER" id="PTHR30582">
    <property type="entry name" value="L,D-TRANSPEPTIDASE"/>
    <property type="match status" value="1"/>
</dbReference>
<dbReference type="Pfam" id="PF03734">
    <property type="entry name" value="YkuD"/>
    <property type="match status" value="1"/>
</dbReference>
<comment type="similarity">
    <text evidence="2">Belongs to the YkuD family.</text>
</comment>
<dbReference type="CDD" id="cd16913">
    <property type="entry name" value="YkuD_like"/>
    <property type="match status" value="1"/>
</dbReference>
<accession>A0A1G7Y8C4</accession>
<keyword evidence="11" id="KW-1185">Reference proteome</keyword>
<keyword evidence="4 7" id="KW-0133">Cell shape</keyword>
<evidence type="ECO:0000256" key="7">
    <source>
        <dbReference type="PROSITE-ProRule" id="PRU01373"/>
    </source>
</evidence>
<evidence type="ECO:0000259" key="9">
    <source>
        <dbReference type="PROSITE" id="PS52029"/>
    </source>
</evidence>
<dbReference type="Pfam" id="PF01471">
    <property type="entry name" value="PG_binding_1"/>
    <property type="match status" value="1"/>
</dbReference>
<dbReference type="Proteomes" id="UP000199399">
    <property type="component" value="Unassembled WGS sequence"/>
</dbReference>
<feature type="domain" description="L,D-TPase catalytic" evidence="9">
    <location>
        <begin position="206"/>
        <end position="339"/>
    </location>
</feature>